<dbReference type="AlphaFoldDB" id="A0A382VRC1"/>
<gene>
    <name evidence="1" type="ORF">METZ01_LOCUS401325</name>
</gene>
<evidence type="ECO:0000313" key="1">
    <source>
        <dbReference type="EMBL" id="SVD48471.1"/>
    </source>
</evidence>
<feature type="non-terminal residue" evidence="1">
    <location>
        <position position="1"/>
    </location>
</feature>
<reference evidence="1" key="1">
    <citation type="submission" date="2018-05" db="EMBL/GenBank/DDBJ databases">
        <authorList>
            <person name="Lanie J.A."/>
            <person name="Ng W.-L."/>
            <person name="Kazmierczak K.M."/>
            <person name="Andrzejewski T.M."/>
            <person name="Davidsen T.M."/>
            <person name="Wayne K.J."/>
            <person name="Tettelin H."/>
            <person name="Glass J.I."/>
            <person name="Rusch D."/>
            <person name="Podicherti R."/>
            <person name="Tsui H.-C.T."/>
            <person name="Winkler M.E."/>
        </authorList>
    </citation>
    <scope>NUCLEOTIDE SEQUENCE</scope>
</reference>
<name>A0A382VRC1_9ZZZZ</name>
<protein>
    <submittedName>
        <fullName evidence="1">Uncharacterized protein</fullName>
    </submittedName>
</protein>
<proteinExistence type="predicted"/>
<sequence>KIKRELEFAIPELVNLYGLTGAAKELGVGKATLSYWMLKLDIEYRKVALAPGESIEIRRLSG</sequence>
<dbReference type="EMBL" id="UINC01153643">
    <property type="protein sequence ID" value="SVD48471.1"/>
    <property type="molecule type" value="Genomic_DNA"/>
</dbReference>
<organism evidence="1">
    <name type="scientific">marine metagenome</name>
    <dbReference type="NCBI Taxonomy" id="408172"/>
    <lineage>
        <taxon>unclassified sequences</taxon>
        <taxon>metagenomes</taxon>
        <taxon>ecological metagenomes</taxon>
    </lineage>
</organism>
<accession>A0A382VRC1</accession>